<reference evidence="1" key="1">
    <citation type="submission" date="2021-12" db="EMBL/GenBank/DDBJ databases">
        <authorList>
            <person name="Veyrier F.J."/>
        </authorList>
    </citation>
    <scope>NUCLEOTIDE SEQUENCE</scope>
    <source>
        <strain evidence="1">17694</strain>
    </source>
</reference>
<accession>A0A8T9MYC9</accession>
<evidence type="ECO:0000313" key="2">
    <source>
        <dbReference type="Proteomes" id="UP000831534"/>
    </source>
</evidence>
<proteinExistence type="predicted"/>
<sequence>MYAYADEKDNIVYVDANHNLNFVHIVRNGNSWALKENSFTAIHLGRAVVAHCGGGTCDSVVALNPGSSADDVWFVTQNAVVGVVTAKPEKSSTPN</sequence>
<gene>
    <name evidence="1" type="ORF">LVJ77_04925</name>
</gene>
<reference evidence="1" key="2">
    <citation type="journal article" date="2022" name="Res Sq">
        <title>Evolution of multicellular longitudinally dividing oral cavity symbionts (Neisseriaceae).</title>
        <authorList>
            <person name="Nyongesa S."/>
            <person name="Weber P."/>
            <person name="Bernet E."/>
            <person name="Pullido F."/>
            <person name="Nieckarz M."/>
            <person name="Delaby M."/>
            <person name="Nieves C."/>
            <person name="Viehboeck T."/>
            <person name="Krause N."/>
            <person name="Rivera-Millot A."/>
            <person name="Nakamura A."/>
            <person name="Vischer N."/>
            <person name="VanNieuwenhze M."/>
            <person name="Brun Y."/>
            <person name="Cava F."/>
            <person name="Bulgheresi S."/>
            <person name="Veyrier F."/>
        </authorList>
    </citation>
    <scope>NUCLEOTIDE SEQUENCE</scope>
    <source>
        <strain evidence="1">17694</strain>
    </source>
</reference>
<keyword evidence="2" id="KW-1185">Reference proteome</keyword>
<dbReference type="Proteomes" id="UP000831534">
    <property type="component" value="Chromosome"/>
</dbReference>
<dbReference type="AlphaFoldDB" id="A0A8T9MYC9"/>
<evidence type="ECO:0000313" key="1">
    <source>
        <dbReference type="EMBL" id="UOP05488.1"/>
    </source>
</evidence>
<organism evidence="1 2">
    <name type="scientific">Conchiformibius kuhniae</name>
    <dbReference type="NCBI Taxonomy" id="211502"/>
    <lineage>
        <taxon>Bacteria</taxon>
        <taxon>Pseudomonadati</taxon>
        <taxon>Pseudomonadota</taxon>
        <taxon>Betaproteobacteria</taxon>
        <taxon>Neisseriales</taxon>
        <taxon>Neisseriaceae</taxon>
        <taxon>Conchiformibius</taxon>
    </lineage>
</organism>
<dbReference type="EMBL" id="CP091521">
    <property type="protein sequence ID" value="UOP05488.1"/>
    <property type="molecule type" value="Genomic_DNA"/>
</dbReference>
<name>A0A8T9MYC9_9NEIS</name>
<protein>
    <submittedName>
        <fullName evidence="1">Uncharacterized protein</fullName>
    </submittedName>
</protein>